<dbReference type="PANTHER" id="PTHR43527:SF2">
    <property type="entry name" value="4-DIPHOSPHOCYTIDYL-2-C-METHYL-D-ERYTHRITOL KINASE, CHLOROPLASTIC"/>
    <property type="match status" value="1"/>
</dbReference>
<evidence type="ECO:0000256" key="3">
    <source>
        <dbReference type="ARBA" id="ARBA00017473"/>
    </source>
</evidence>
<dbReference type="Pfam" id="PF00288">
    <property type="entry name" value="GHMP_kinases_N"/>
    <property type="match status" value="1"/>
</dbReference>
<dbReference type="UniPathway" id="UPA00056">
    <property type="reaction ID" value="UER00094"/>
</dbReference>
<evidence type="ECO:0000313" key="12">
    <source>
        <dbReference type="EMBL" id="SCQ75941.1"/>
    </source>
</evidence>
<comment type="similarity">
    <text evidence="1 9">Belongs to the GHMP kinase family. IspE subfamily.</text>
</comment>
<dbReference type="Proteomes" id="UP000250080">
    <property type="component" value="Chromosome I"/>
</dbReference>
<evidence type="ECO:0000256" key="5">
    <source>
        <dbReference type="ARBA" id="ARBA00022741"/>
    </source>
</evidence>
<dbReference type="NCBIfam" id="NF002870">
    <property type="entry name" value="PRK03188.1"/>
    <property type="match status" value="1"/>
</dbReference>
<feature type="domain" description="GHMP kinase N-terminal" evidence="10">
    <location>
        <begin position="87"/>
        <end position="166"/>
    </location>
</feature>
<dbReference type="Pfam" id="PF08544">
    <property type="entry name" value="GHMP_kinases_C"/>
    <property type="match status" value="1"/>
</dbReference>
<keyword evidence="6 9" id="KW-0418">Kinase</keyword>
<evidence type="ECO:0000259" key="11">
    <source>
        <dbReference type="Pfam" id="PF08544"/>
    </source>
</evidence>
<dbReference type="SUPFAM" id="SSF54211">
    <property type="entry name" value="Ribosomal protein S5 domain 2-like"/>
    <property type="match status" value="1"/>
</dbReference>
<keyword evidence="5 9" id="KW-0547">Nucleotide-binding</keyword>
<dbReference type="InterPro" id="IPR020568">
    <property type="entry name" value="Ribosomal_Su5_D2-typ_SF"/>
</dbReference>
<dbReference type="InterPro" id="IPR013750">
    <property type="entry name" value="GHMP_kinase_C_dom"/>
</dbReference>
<evidence type="ECO:0000256" key="9">
    <source>
        <dbReference type="HAMAP-Rule" id="MF_00061"/>
    </source>
</evidence>
<name>A0A0A8T2S3_9ACTN</name>
<comment type="pathway">
    <text evidence="9">Isoprenoid biosynthesis; isopentenyl diphosphate biosynthesis via DXP pathway; isopentenyl diphosphate from 1-deoxy-D-xylulose 5-phosphate: step 3/6.</text>
</comment>
<evidence type="ECO:0000256" key="4">
    <source>
        <dbReference type="ARBA" id="ARBA00022679"/>
    </source>
</evidence>
<proteinExistence type="inferred from homology"/>
<comment type="catalytic activity">
    <reaction evidence="9">
        <text>4-CDP-2-C-methyl-D-erythritol + ATP = 4-CDP-2-C-methyl-D-erythritol 2-phosphate + ADP + H(+)</text>
        <dbReference type="Rhea" id="RHEA:18437"/>
        <dbReference type="ChEBI" id="CHEBI:15378"/>
        <dbReference type="ChEBI" id="CHEBI:30616"/>
        <dbReference type="ChEBI" id="CHEBI:57823"/>
        <dbReference type="ChEBI" id="CHEBI:57919"/>
        <dbReference type="ChEBI" id="CHEBI:456216"/>
        <dbReference type="EC" id="2.7.1.148"/>
    </reaction>
</comment>
<reference evidence="12 13" key="1">
    <citation type="submission" date="2016-09" db="EMBL/GenBank/DDBJ databases">
        <authorList>
            <person name="Laine KS P."/>
        </authorList>
    </citation>
    <scope>NUCLEOTIDE SEQUENCE [LARGE SCALE GENOMIC DNA]</scope>
    <source>
        <strain evidence="12">PFRJS-23</strain>
    </source>
</reference>
<feature type="domain" description="GHMP kinase C-terminal" evidence="11">
    <location>
        <begin position="230"/>
        <end position="302"/>
    </location>
</feature>
<evidence type="ECO:0000313" key="13">
    <source>
        <dbReference type="Proteomes" id="UP000250080"/>
    </source>
</evidence>
<sequence length="325" mass="33574">MSETEFPASGARGLGAVDLRVRVRVPAKVNLALRVAARGDDGYHQLATVFQAVALFDELTAERRRDDAITVTTRGLHAHRVDDDPTNLAVRAAVALRHHFGTADLGVHLSIDKSIPVAGGMAGGSADAAASLLACSVLWDLDTTPDDLVQLAADIGSDVPFELVGGTALGRGRGGDVMPALARGNYHWVLALSDRGLSTPSVYACFDEQVDAGKVVPLRPDDPDACTALLDALASGDAARVAPLLGNDLQEAACQLRPELREVLAAGTAAGALAGIVSGSGPTCAFLCASQPDAYLVQTVLRSLEQVDETLCVTSPAPGAQLVVS</sequence>
<dbReference type="GO" id="GO:0050515">
    <property type="term" value="F:4-(cytidine 5'-diphospho)-2-C-methyl-D-erythritol kinase activity"/>
    <property type="evidence" value="ECO:0007669"/>
    <property type="project" value="UniProtKB-UniRule"/>
</dbReference>
<dbReference type="InterPro" id="IPR004424">
    <property type="entry name" value="IspE"/>
</dbReference>
<comment type="function">
    <text evidence="9">Catalyzes the phosphorylation of the position 2 hydroxy group of 4-diphosphocytidyl-2C-methyl-D-erythritol.</text>
</comment>
<keyword evidence="4 9" id="KW-0808">Transferase</keyword>
<dbReference type="EMBL" id="LT618793">
    <property type="protein sequence ID" value="SCQ75941.1"/>
    <property type="molecule type" value="Genomic_DNA"/>
</dbReference>
<dbReference type="GO" id="GO:0019288">
    <property type="term" value="P:isopentenyl diphosphate biosynthetic process, methylerythritol 4-phosphate pathway"/>
    <property type="evidence" value="ECO:0007669"/>
    <property type="project" value="UniProtKB-UniRule"/>
</dbReference>
<dbReference type="GO" id="GO:0005524">
    <property type="term" value="F:ATP binding"/>
    <property type="evidence" value="ECO:0007669"/>
    <property type="project" value="UniProtKB-UniRule"/>
</dbReference>
<protein>
    <recommendedName>
        <fullName evidence="3 9">4-diphosphocytidyl-2-C-methyl-D-erythritol kinase</fullName>
        <shortName evidence="9">CMK</shortName>
        <ecNumber evidence="2 9">2.7.1.148</ecNumber>
    </recommendedName>
    <alternativeName>
        <fullName evidence="8 9">4-(cytidine-5'-diphospho)-2-C-methyl-D-erythritol kinase</fullName>
    </alternativeName>
</protein>
<evidence type="ECO:0000256" key="7">
    <source>
        <dbReference type="ARBA" id="ARBA00022840"/>
    </source>
</evidence>
<evidence type="ECO:0000259" key="10">
    <source>
        <dbReference type="Pfam" id="PF00288"/>
    </source>
</evidence>
<dbReference type="RefSeq" id="WP_013161612.1">
    <property type="nucleotide sequence ID" value="NZ_CCYR01000048.1"/>
</dbReference>
<accession>A0A0A8T2S3</accession>
<keyword evidence="9" id="KW-0414">Isoprene biosynthesis</keyword>
<feature type="active site" evidence="9">
    <location>
        <position position="158"/>
    </location>
</feature>
<dbReference type="HAMAP" id="MF_00061">
    <property type="entry name" value="IspE"/>
    <property type="match status" value="1"/>
</dbReference>
<dbReference type="GO" id="GO:0016114">
    <property type="term" value="P:terpenoid biosynthetic process"/>
    <property type="evidence" value="ECO:0007669"/>
    <property type="project" value="UniProtKB-UniRule"/>
</dbReference>
<dbReference type="AlphaFoldDB" id="A0A0A8T2S3"/>
<gene>
    <name evidence="9" type="primary">ispE</name>
    <name evidence="12" type="ORF">PFR_JS23_530</name>
</gene>
<dbReference type="PIRSF" id="PIRSF010376">
    <property type="entry name" value="IspE"/>
    <property type="match status" value="1"/>
</dbReference>
<dbReference type="Gene3D" id="3.30.230.10">
    <property type="match status" value="1"/>
</dbReference>
<dbReference type="Gene3D" id="3.30.70.890">
    <property type="entry name" value="GHMP kinase, C-terminal domain"/>
    <property type="match status" value="1"/>
</dbReference>
<evidence type="ECO:0000256" key="6">
    <source>
        <dbReference type="ARBA" id="ARBA00022777"/>
    </source>
</evidence>
<dbReference type="OMA" id="ACDALWG"/>
<keyword evidence="7 9" id="KW-0067">ATP-binding</keyword>
<dbReference type="NCBIfam" id="TIGR00154">
    <property type="entry name" value="ispE"/>
    <property type="match status" value="1"/>
</dbReference>
<evidence type="ECO:0000256" key="2">
    <source>
        <dbReference type="ARBA" id="ARBA00012052"/>
    </source>
</evidence>
<evidence type="ECO:0000256" key="1">
    <source>
        <dbReference type="ARBA" id="ARBA00009684"/>
    </source>
</evidence>
<dbReference type="EC" id="2.7.1.148" evidence="2 9"/>
<evidence type="ECO:0000256" key="8">
    <source>
        <dbReference type="ARBA" id="ARBA00032554"/>
    </source>
</evidence>
<dbReference type="PANTHER" id="PTHR43527">
    <property type="entry name" value="4-DIPHOSPHOCYTIDYL-2-C-METHYL-D-ERYTHRITOL KINASE, CHLOROPLASTIC"/>
    <property type="match status" value="1"/>
</dbReference>
<dbReference type="InterPro" id="IPR036554">
    <property type="entry name" value="GHMP_kinase_C_sf"/>
</dbReference>
<dbReference type="InterPro" id="IPR014721">
    <property type="entry name" value="Ribsml_uS5_D2-typ_fold_subgr"/>
</dbReference>
<feature type="binding site" evidence="9">
    <location>
        <begin position="116"/>
        <end position="126"/>
    </location>
    <ligand>
        <name>ATP</name>
        <dbReference type="ChEBI" id="CHEBI:30616"/>
    </ligand>
</feature>
<organism evidence="12 13">
    <name type="scientific">Propionibacterium freudenreichii</name>
    <dbReference type="NCBI Taxonomy" id="1744"/>
    <lineage>
        <taxon>Bacteria</taxon>
        <taxon>Bacillati</taxon>
        <taxon>Actinomycetota</taxon>
        <taxon>Actinomycetes</taxon>
        <taxon>Propionibacteriales</taxon>
        <taxon>Propionibacteriaceae</taxon>
        <taxon>Propionibacterium</taxon>
    </lineage>
</organism>
<dbReference type="SUPFAM" id="SSF55060">
    <property type="entry name" value="GHMP Kinase, C-terminal domain"/>
    <property type="match status" value="1"/>
</dbReference>
<dbReference type="InterPro" id="IPR006204">
    <property type="entry name" value="GHMP_kinase_N_dom"/>
</dbReference>
<feature type="active site" evidence="9">
    <location>
        <position position="28"/>
    </location>
</feature>